<evidence type="ECO:0000256" key="6">
    <source>
        <dbReference type="ARBA" id="ARBA00022840"/>
    </source>
</evidence>
<dbReference type="GO" id="GO:0004674">
    <property type="term" value="F:protein serine/threonine kinase activity"/>
    <property type="evidence" value="ECO:0007669"/>
    <property type="project" value="UniProtKB-EC"/>
</dbReference>
<dbReference type="PANTHER" id="PTHR43289">
    <property type="entry name" value="MITOGEN-ACTIVATED PROTEIN KINASE KINASE KINASE 20-RELATED"/>
    <property type="match status" value="1"/>
</dbReference>
<evidence type="ECO:0000256" key="2">
    <source>
        <dbReference type="ARBA" id="ARBA00022527"/>
    </source>
</evidence>
<dbReference type="EC" id="2.7.11.1" evidence="1"/>
<evidence type="ECO:0000313" key="9">
    <source>
        <dbReference type="EMBL" id="MFD0800353.1"/>
    </source>
</evidence>
<proteinExistence type="predicted"/>
<feature type="region of interest" description="Disordered" evidence="7">
    <location>
        <begin position="270"/>
        <end position="317"/>
    </location>
</feature>
<dbReference type="SMART" id="SM00220">
    <property type="entry name" value="S_TKc"/>
    <property type="match status" value="1"/>
</dbReference>
<gene>
    <name evidence="9" type="ORF">ACFQZU_03340</name>
</gene>
<accession>A0ABW3BC90</accession>
<dbReference type="InterPro" id="IPR011009">
    <property type="entry name" value="Kinase-like_dom_sf"/>
</dbReference>
<evidence type="ECO:0000313" key="10">
    <source>
        <dbReference type="Proteomes" id="UP001596956"/>
    </source>
</evidence>
<feature type="compositionally biased region" description="Pro residues" evidence="7">
    <location>
        <begin position="297"/>
        <end position="307"/>
    </location>
</feature>
<reference evidence="10" key="1">
    <citation type="journal article" date="2019" name="Int. J. Syst. Evol. Microbiol.">
        <title>The Global Catalogue of Microorganisms (GCM) 10K type strain sequencing project: providing services to taxonomists for standard genome sequencing and annotation.</title>
        <authorList>
            <consortium name="The Broad Institute Genomics Platform"/>
            <consortium name="The Broad Institute Genome Sequencing Center for Infectious Disease"/>
            <person name="Wu L."/>
            <person name="Ma J."/>
        </authorList>
    </citation>
    <scope>NUCLEOTIDE SEQUENCE [LARGE SCALE GENOMIC DNA]</scope>
    <source>
        <strain evidence="10">CCUG 63369</strain>
    </source>
</reference>
<dbReference type="EMBL" id="JBHTHR010000045">
    <property type="protein sequence ID" value="MFD0800353.1"/>
    <property type="molecule type" value="Genomic_DNA"/>
</dbReference>
<keyword evidence="3 9" id="KW-0808">Transferase</keyword>
<evidence type="ECO:0000256" key="7">
    <source>
        <dbReference type="SAM" id="MobiDB-lite"/>
    </source>
</evidence>
<sequence>MPTEPSRERPTRVGERYELTSPISTGGMGQVWRGYDTVLDREIAVKLIRPDVARNPEETAELAARFRREAKVTARIEHSAVPAVYDADIDGPTERLYLVMQLVRGVPLSDVIAEDAPLPVETAASIAAQVCSVLSYAHAVPAVHRDLKPSNVLIADEGAVKVLDFGIAAVLRTDVTRLTATGTKLGTFAYMPPEQVLGGGVSPASDLYSLGCVLFELCTGRRVFPGGTDYVVQDQHVKTAPTPPRELCPDLPEALERLILHLLAKNPEERPADPQEVYGRLAPFLPVPASADEAEPAAPPGSLPDPTRPYRRPLAPR</sequence>
<evidence type="ECO:0000256" key="4">
    <source>
        <dbReference type="ARBA" id="ARBA00022741"/>
    </source>
</evidence>
<dbReference type="PANTHER" id="PTHR43289:SF6">
    <property type="entry name" value="SERINE_THREONINE-PROTEIN KINASE NEKL-3"/>
    <property type="match status" value="1"/>
</dbReference>
<evidence type="ECO:0000256" key="5">
    <source>
        <dbReference type="ARBA" id="ARBA00022777"/>
    </source>
</evidence>
<feature type="domain" description="Protein kinase" evidence="8">
    <location>
        <begin position="17"/>
        <end position="285"/>
    </location>
</feature>
<keyword evidence="10" id="KW-1185">Reference proteome</keyword>
<comment type="caution">
    <text evidence="9">The sequence shown here is derived from an EMBL/GenBank/DDBJ whole genome shotgun (WGS) entry which is preliminary data.</text>
</comment>
<dbReference type="Gene3D" id="3.30.200.20">
    <property type="entry name" value="Phosphorylase Kinase, domain 1"/>
    <property type="match status" value="1"/>
</dbReference>
<evidence type="ECO:0000256" key="3">
    <source>
        <dbReference type="ARBA" id="ARBA00022679"/>
    </source>
</evidence>
<evidence type="ECO:0000259" key="8">
    <source>
        <dbReference type="PROSITE" id="PS50011"/>
    </source>
</evidence>
<keyword evidence="6" id="KW-0067">ATP-binding</keyword>
<dbReference type="PROSITE" id="PS50011">
    <property type="entry name" value="PROTEIN_KINASE_DOM"/>
    <property type="match status" value="1"/>
</dbReference>
<keyword evidence="2" id="KW-0723">Serine/threonine-protein kinase</keyword>
<dbReference type="CDD" id="cd14014">
    <property type="entry name" value="STKc_PknB_like"/>
    <property type="match status" value="1"/>
</dbReference>
<dbReference type="Gene3D" id="1.10.510.10">
    <property type="entry name" value="Transferase(Phosphotransferase) domain 1"/>
    <property type="match status" value="1"/>
</dbReference>
<dbReference type="Proteomes" id="UP001596956">
    <property type="component" value="Unassembled WGS sequence"/>
</dbReference>
<keyword evidence="4" id="KW-0547">Nucleotide-binding</keyword>
<evidence type="ECO:0000256" key="1">
    <source>
        <dbReference type="ARBA" id="ARBA00012513"/>
    </source>
</evidence>
<protein>
    <recommendedName>
        <fullName evidence="1">non-specific serine/threonine protein kinase</fullName>
        <ecNumber evidence="1">2.7.11.1</ecNumber>
    </recommendedName>
</protein>
<dbReference type="Pfam" id="PF00069">
    <property type="entry name" value="Pkinase"/>
    <property type="match status" value="1"/>
</dbReference>
<dbReference type="SUPFAM" id="SSF56112">
    <property type="entry name" value="Protein kinase-like (PK-like)"/>
    <property type="match status" value="1"/>
</dbReference>
<name>A0ABW3BC90_9ACTN</name>
<keyword evidence="5 9" id="KW-0418">Kinase</keyword>
<organism evidence="9 10">
    <name type="scientific">Streptomonospora algeriensis</name>
    <dbReference type="NCBI Taxonomy" id="995084"/>
    <lineage>
        <taxon>Bacteria</taxon>
        <taxon>Bacillati</taxon>
        <taxon>Actinomycetota</taxon>
        <taxon>Actinomycetes</taxon>
        <taxon>Streptosporangiales</taxon>
        <taxon>Nocardiopsidaceae</taxon>
        <taxon>Streptomonospora</taxon>
    </lineage>
</organism>
<feature type="non-terminal residue" evidence="9">
    <location>
        <position position="317"/>
    </location>
</feature>
<dbReference type="InterPro" id="IPR000719">
    <property type="entry name" value="Prot_kinase_dom"/>
</dbReference>